<evidence type="ECO:0000259" key="6">
    <source>
        <dbReference type="PROSITE" id="PS50885"/>
    </source>
</evidence>
<evidence type="ECO:0000313" key="7">
    <source>
        <dbReference type="EMBL" id="TBW33949.1"/>
    </source>
</evidence>
<accession>A0A4Q9VG35</accession>
<dbReference type="Gene3D" id="1.10.287.950">
    <property type="entry name" value="Methyl-accepting chemotaxis protein"/>
    <property type="match status" value="1"/>
</dbReference>
<evidence type="ECO:0000256" key="3">
    <source>
        <dbReference type="PROSITE-ProRule" id="PRU00284"/>
    </source>
</evidence>
<evidence type="ECO:0000259" key="5">
    <source>
        <dbReference type="PROSITE" id="PS50111"/>
    </source>
</evidence>
<dbReference type="PROSITE" id="PS50885">
    <property type="entry name" value="HAMP"/>
    <property type="match status" value="1"/>
</dbReference>
<dbReference type="GO" id="GO:0016020">
    <property type="term" value="C:membrane"/>
    <property type="evidence" value="ECO:0007669"/>
    <property type="project" value="InterPro"/>
</dbReference>
<reference evidence="7 8" key="1">
    <citation type="submission" date="2019-02" db="EMBL/GenBank/DDBJ databases">
        <title>Siculibacillus lacustris gen. nov., sp. nov., a new rosette-forming bacterium isolated from a freshwater crater lake (Lake St. Ana, Romania).</title>
        <authorList>
            <person name="Felfoldi T."/>
            <person name="Marton Z."/>
            <person name="Szabo A."/>
            <person name="Mentes A."/>
            <person name="Boka K."/>
            <person name="Marialigeti K."/>
            <person name="Mathe I."/>
            <person name="Koncz M."/>
            <person name="Schumann P."/>
            <person name="Toth E."/>
        </authorList>
    </citation>
    <scope>NUCLEOTIDE SEQUENCE [LARGE SCALE GENOMIC DNA]</scope>
    <source>
        <strain evidence="7 8">SA-279</strain>
    </source>
</reference>
<dbReference type="SMART" id="SM00283">
    <property type="entry name" value="MA"/>
    <property type="match status" value="1"/>
</dbReference>
<keyword evidence="4" id="KW-0175">Coiled coil</keyword>
<dbReference type="Gene3D" id="6.10.340.10">
    <property type="match status" value="1"/>
</dbReference>
<evidence type="ECO:0000256" key="4">
    <source>
        <dbReference type="SAM" id="Coils"/>
    </source>
</evidence>
<dbReference type="InterPro" id="IPR004089">
    <property type="entry name" value="MCPsignal_dom"/>
</dbReference>
<sequence>MFRSIKLTTIIFASLLTLSNVAALGFLMTSASHNKTRIDTVSASNELLTKQIAPLGGLIKDIHIDVIQVQQFLQDYSATRGEDGLGDGLEEAGKSAAKFRVDVAAATAIAEAIHRRDLAAKLAEAASAFGPYFETGRRMATTYAEGGTKAGNAMMAGFDERADALQGHVAALLEIRDHLLAEASATVARELDDLDAGFSAATFASAATAGIVVLVSFAWALVALRNIVRPITALAAVMEGLAAGRRGLAVPFTGASGEIGAIARATDVFREAIEQREALQHERAAEDERNRAERRRDRQTLADGFAATITTAVESLDEAALHIGRDARAVDTIARTAATRAGEAAAAVGRTDGNVAAVAAAADTLSGAIGEVERRMQRAEEISGVAGAQAGRTQEIVRALSASTARIGEIVGLINAVAAQTNLLALNATIEAARAGESGRGFAVVASEVKALASQTAHATEQIAAQIGSVQTITGSAVTAIDEIGRTVAEITEITRAIMAAVEEQGAATREISRSIGEASRDTRGVVADIAAVDDSTHRTTAAVVSMVGASDRLTAVAGRLREDSGAFVARIRA</sequence>
<dbReference type="Proteomes" id="UP000292781">
    <property type="component" value="Unassembled WGS sequence"/>
</dbReference>
<dbReference type="RefSeq" id="WP_131311216.1">
    <property type="nucleotide sequence ID" value="NZ_SJFN01000037.1"/>
</dbReference>
<organism evidence="7 8">
    <name type="scientific">Siculibacillus lacustris</name>
    <dbReference type="NCBI Taxonomy" id="1549641"/>
    <lineage>
        <taxon>Bacteria</taxon>
        <taxon>Pseudomonadati</taxon>
        <taxon>Pseudomonadota</taxon>
        <taxon>Alphaproteobacteria</taxon>
        <taxon>Hyphomicrobiales</taxon>
        <taxon>Ancalomicrobiaceae</taxon>
        <taxon>Siculibacillus</taxon>
    </lineage>
</organism>
<dbReference type="SUPFAM" id="SSF58104">
    <property type="entry name" value="Methyl-accepting chemotaxis protein (MCP) signaling domain"/>
    <property type="match status" value="1"/>
</dbReference>
<keyword evidence="1 3" id="KW-0807">Transducer</keyword>
<feature type="coiled-coil region" evidence="4">
    <location>
        <begin position="262"/>
        <end position="302"/>
    </location>
</feature>
<comment type="caution">
    <text evidence="7">The sequence shown here is derived from an EMBL/GenBank/DDBJ whole genome shotgun (WGS) entry which is preliminary data.</text>
</comment>
<feature type="domain" description="Methyl-accepting transducer" evidence="5">
    <location>
        <begin position="312"/>
        <end position="555"/>
    </location>
</feature>
<dbReference type="EMBL" id="SJFN01000037">
    <property type="protein sequence ID" value="TBW33949.1"/>
    <property type="molecule type" value="Genomic_DNA"/>
</dbReference>
<evidence type="ECO:0000256" key="1">
    <source>
        <dbReference type="ARBA" id="ARBA00023224"/>
    </source>
</evidence>
<dbReference type="Pfam" id="PF00015">
    <property type="entry name" value="MCPsignal"/>
    <property type="match status" value="1"/>
</dbReference>
<dbReference type="InterPro" id="IPR003660">
    <property type="entry name" value="HAMP_dom"/>
</dbReference>
<gene>
    <name evidence="7" type="ORF">EYW49_19020</name>
</gene>
<dbReference type="PROSITE" id="PS50111">
    <property type="entry name" value="CHEMOTAXIS_TRANSDUC_2"/>
    <property type="match status" value="1"/>
</dbReference>
<dbReference type="PANTHER" id="PTHR32089">
    <property type="entry name" value="METHYL-ACCEPTING CHEMOTAXIS PROTEIN MCPB"/>
    <property type="match status" value="1"/>
</dbReference>
<proteinExistence type="inferred from homology"/>
<dbReference type="PANTHER" id="PTHR32089:SF112">
    <property type="entry name" value="LYSOZYME-LIKE PROTEIN-RELATED"/>
    <property type="match status" value="1"/>
</dbReference>
<comment type="similarity">
    <text evidence="2">Belongs to the methyl-accepting chemotaxis (MCP) protein family.</text>
</comment>
<dbReference type="AlphaFoldDB" id="A0A4Q9VG35"/>
<dbReference type="SUPFAM" id="SSF158472">
    <property type="entry name" value="HAMP domain-like"/>
    <property type="match status" value="1"/>
</dbReference>
<keyword evidence="8" id="KW-1185">Reference proteome</keyword>
<evidence type="ECO:0000313" key="8">
    <source>
        <dbReference type="Proteomes" id="UP000292781"/>
    </source>
</evidence>
<dbReference type="OrthoDB" id="8482111at2"/>
<evidence type="ECO:0000256" key="2">
    <source>
        <dbReference type="ARBA" id="ARBA00029447"/>
    </source>
</evidence>
<name>A0A4Q9VG35_9HYPH</name>
<protein>
    <submittedName>
        <fullName evidence="7">Methyl-accepting chemotaxis protein</fullName>
    </submittedName>
</protein>
<dbReference type="SMART" id="SM00304">
    <property type="entry name" value="HAMP"/>
    <property type="match status" value="1"/>
</dbReference>
<dbReference type="GO" id="GO:0007165">
    <property type="term" value="P:signal transduction"/>
    <property type="evidence" value="ECO:0007669"/>
    <property type="project" value="UniProtKB-KW"/>
</dbReference>
<feature type="domain" description="HAMP" evidence="6">
    <location>
        <begin position="225"/>
        <end position="278"/>
    </location>
</feature>